<protein>
    <submittedName>
        <fullName evidence="2">Uncharacterized protein</fullName>
    </submittedName>
</protein>
<keyword evidence="1" id="KW-0812">Transmembrane</keyword>
<keyword evidence="3" id="KW-1185">Reference proteome</keyword>
<comment type="caution">
    <text evidence="2">The sequence shown here is derived from an EMBL/GenBank/DDBJ whole genome shotgun (WGS) entry which is preliminary data.</text>
</comment>
<accession>A0ABD3UY12</accession>
<reference evidence="2 3" key="1">
    <citation type="submission" date="2024-11" db="EMBL/GenBank/DDBJ databases">
        <title>Chromosome-level genome assembly of the freshwater bivalve Anodonta woodiana.</title>
        <authorList>
            <person name="Chen X."/>
        </authorList>
    </citation>
    <scope>NUCLEOTIDE SEQUENCE [LARGE SCALE GENOMIC DNA]</scope>
    <source>
        <strain evidence="2">MN2024</strain>
        <tissue evidence="2">Gills</tissue>
    </source>
</reference>
<keyword evidence="1" id="KW-1133">Transmembrane helix</keyword>
<evidence type="ECO:0000313" key="3">
    <source>
        <dbReference type="Proteomes" id="UP001634394"/>
    </source>
</evidence>
<gene>
    <name evidence="2" type="ORF">ACJMK2_016813</name>
</gene>
<feature type="transmembrane region" description="Helical" evidence="1">
    <location>
        <begin position="45"/>
        <end position="69"/>
    </location>
</feature>
<sequence>MSTLAFGDIYQSRIGYAHPICACLLTGESRPECKASIGKKCTEHVTIAVVLSFLLGAVTGILVVLIAYLHRTKQLCFKTKDKAESTVDEDATVDVKFSSERTLSTTSIESINGTVTKPAISESLTDKSQYETLSSDAKQSETYDALKHETMVQGHHKLAGHTSTDSNHQNRNWNENLQDSNVNNIYFIQEKDNVWKNHSRRKRRPSTTYETIEIGNRRDGYPVSVKRVIDKMGSAQDVPFSGDMSAGERGSHTYFTLEAVQDINSNEGIMDASTRRKTDSPDWVTKVQPISGSTKTDSPDWVTKVQPISGSTLDLFSGGKCTEECNSHDYVVLKASEDANWTENTKDICTPRETDSPISKTCVESVGCSPHEISFSCDKSAYDCFSHDYFILEKTEYSNCKRNYFDPYTQTEIDDETLSVAYHINSQNEAESRI</sequence>
<dbReference type="AlphaFoldDB" id="A0ABD3UY12"/>
<evidence type="ECO:0000256" key="1">
    <source>
        <dbReference type="SAM" id="Phobius"/>
    </source>
</evidence>
<organism evidence="2 3">
    <name type="scientific">Sinanodonta woodiana</name>
    <name type="common">Chinese pond mussel</name>
    <name type="synonym">Anodonta woodiana</name>
    <dbReference type="NCBI Taxonomy" id="1069815"/>
    <lineage>
        <taxon>Eukaryota</taxon>
        <taxon>Metazoa</taxon>
        <taxon>Spiralia</taxon>
        <taxon>Lophotrochozoa</taxon>
        <taxon>Mollusca</taxon>
        <taxon>Bivalvia</taxon>
        <taxon>Autobranchia</taxon>
        <taxon>Heteroconchia</taxon>
        <taxon>Palaeoheterodonta</taxon>
        <taxon>Unionida</taxon>
        <taxon>Unionoidea</taxon>
        <taxon>Unionidae</taxon>
        <taxon>Unioninae</taxon>
        <taxon>Sinanodonta</taxon>
    </lineage>
</organism>
<dbReference type="Proteomes" id="UP001634394">
    <property type="component" value="Unassembled WGS sequence"/>
</dbReference>
<evidence type="ECO:0000313" key="2">
    <source>
        <dbReference type="EMBL" id="KAL3853258.1"/>
    </source>
</evidence>
<proteinExistence type="predicted"/>
<keyword evidence="1" id="KW-0472">Membrane</keyword>
<name>A0ABD3UY12_SINWO</name>
<dbReference type="EMBL" id="JBJQND010000015">
    <property type="protein sequence ID" value="KAL3853258.1"/>
    <property type="molecule type" value="Genomic_DNA"/>
</dbReference>